<feature type="domain" description="AAA+ ATPase" evidence="1">
    <location>
        <begin position="124"/>
        <end position="262"/>
    </location>
</feature>
<dbReference type="RefSeq" id="WP_064450958.1">
    <property type="nucleotide sequence ID" value="NZ_CP015600.1"/>
</dbReference>
<evidence type="ECO:0000259" key="1">
    <source>
        <dbReference type="SMART" id="SM00382"/>
    </source>
</evidence>
<dbReference type="SUPFAM" id="SSF52540">
    <property type="entry name" value="P-loop containing nucleoside triphosphate hydrolases"/>
    <property type="match status" value="1"/>
</dbReference>
<dbReference type="AlphaFoldDB" id="A0A172YX06"/>
<reference evidence="2 3" key="1">
    <citation type="submission" date="2016-05" db="EMBL/GenBank/DDBJ databases">
        <title>Complete genome sequence of Pseudomonas antarctica PAMC 27494.</title>
        <authorList>
            <person name="Lee J."/>
        </authorList>
    </citation>
    <scope>NUCLEOTIDE SEQUENCE [LARGE SCALE GENOMIC DNA]</scope>
    <source>
        <strain evidence="2 3">PAMC 27494</strain>
    </source>
</reference>
<dbReference type="InterPro" id="IPR027417">
    <property type="entry name" value="P-loop_NTPase"/>
</dbReference>
<dbReference type="PATRIC" id="fig|219572.3.peg.1203"/>
<gene>
    <name evidence="2" type="ORF">A7J50_1183</name>
</gene>
<sequence>MTVSKFILAPELAETREKSCGTPGHNAFKQSLVEQFDGSWKLNTCPACRWQALYNTPKDQDAHLQAVLEVAAERLNEDLIATGITPRFRKCSLSSYVTGDDKAKQRALSICRKYADKFDEHRAAGRALMLMGEIGTGKTHLACAILQCIVRNDGSTGLIVTAESITQAVTDSFRSNSGPSKTDLINELASVDLLVIDEVGMHTAKPGKDFTPGLLHEVIDRRYQLIKPAILISNQKPEDLHTFIGPRAADRLRENEGLLAPFTWKSARSGGLA</sequence>
<dbReference type="InterPro" id="IPR003593">
    <property type="entry name" value="AAA+_ATPase"/>
</dbReference>
<evidence type="ECO:0000313" key="2">
    <source>
        <dbReference type="EMBL" id="ANF84622.1"/>
    </source>
</evidence>
<organism evidence="2 3">
    <name type="scientific">Pseudomonas antarctica</name>
    <dbReference type="NCBI Taxonomy" id="219572"/>
    <lineage>
        <taxon>Bacteria</taxon>
        <taxon>Pseudomonadati</taxon>
        <taxon>Pseudomonadota</taxon>
        <taxon>Gammaproteobacteria</taxon>
        <taxon>Pseudomonadales</taxon>
        <taxon>Pseudomonadaceae</taxon>
        <taxon>Pseudomonas</taxon>
    </lineage>
</organism>
<evidence type="ECO:0000313" key="3">
    <source>
        <dbReference type="Proteomes" id="UP000077829"/>
    </source>
</evidence>
<proteinExistence type="predicted"/>
<dbReference type="CDD" id="cd00009">
    <property type="entry name" value="AAA"/>
    <property type="match status" value="1"/>
</dbReference>
<dbReference type="SMART" id="SM00382">
    <property type="entry name" value="AAA"/>
    <property type="match status" value="1"/>
</dbReference>
<dbReference type="EMBL" id="CP015600">
    <property type="protein sequence ID" value="ANF84622.1"/>
    <property type="molecule type" value="Genomic_DNA"/>
</dbReference>
<dbReference type="GO" id="GO:0005524">
    <property type="term" value="F:ATP binding"/>
    <property type="evidence" value="ECO:0007669"/>
    <property type="project" value="InterPro"/>
</dbReference>
<dbReference type="KEGG" id="panr:A7J50_1183"/>
<dbReference type="GO" id="GO:0006260">
    <property type="term" value="P:DNA replication"/>
    <property type="evidence" value="ECO:0007669"/>
    <property type="project" value="TreeGrafter"/>
</dbReference>
<dbReference type="Pfam" id="PF01695">
    <property type="entry name" value="IstB_IS21"/>
    <property type="match status" value="1"/>
</dbReference>
<dbReference type="Gene3D" id="3.40.50.300">
    <property type="entry name" value="P-loop containing nucleotide triphosphate hydrolases"/>
    <property type="match status" value="1"/>
</dbReference>
<name>A0A172YX06_9PSED</name>
<dbReference type="PANTHER" id="PTHR30050:SF4">
    <property type="entry name" value="ATP-BINDING PROTEIN RV3427C IN INSERTION SEQUENCE-RELATED"/>
    <property type="match status" value="1"/>
</dbReference>
<dbReference type="PANTHER" id="PTHR30050">
    <property type="entry name" value="CHROMOSOMAL REPLICATION INITIATOR PROTEIN DNAA"/>
    <property type="match status" value="1"/>
</dbReference>
<accession>A0A172YX06</accession>
<dbReference type="Proteomes" id="UP000077829">
    <property type="component" value="Chromosome"/>
</dbReference>
<protein>
    <submittedName>
        <fullName evidence="2">DNA replication protein DnaC</fullName>
    </submittedName>
</protein>
<dbReference type="InterPro" id="IPR002611">
    <property type="entry name" value="IstB_ATP-bd"/>
</dbReference>
<dbReference type="STRING" id="219572.A7J50_1183"/>